<sequence>MKECDEAIRAARREIDWMGQLPAQAAQAVLKTYRQAWVNFFNPDHPAKRPTSKARLRSRPAVDVPQARDLQIKRVNRRWGAVNLPKIGRVRFRWTKDLPGVTKGGPAGRITGARLVKDASGWQIVFRTQTMAAAVMDTHPGPVVGIDRGITVALALSDQTTREHGPWLTRGEREHLRRLEKRSARRRAARPPGQRTSHRLTRTYDRIARLRATAKRRAVNWQHQTTTELADTFSVVVVEDLKITNMVRSAKGTIEQPGRNVRQKAGLNRAVTGQAWGRTVTPTGAYPAWKAGTAYTTGTRVSHSGADYECRQPHTASAGWEPSNVPALWLRLS</sequence>
<dbReference type="InterPro" id="IPR001959">
    <property type="entry name" value="Transposase"/>
</dbReference>
<protein>
    <submittedName>
        <fullName evidence="3">Putative transposase</fullName>
    </submittedName>
</protein>
<dbReference type="GO" id="GO:0004553">
    <property type="term" value="F:hydrolase activity, hydrolyzing O-glycosyl compounds"/>
    <property type="evidence" value="ECO:0007669"/>
    <property type="project" value="InterPro"/>
</dbReference>
<dbReference type="Pfam" id="PF02839">
    <property type="entry name" value="CBM_5_12"/>
    <property type="match status" value="1"/>
</dbReference>
<evidence type="ECO:0000256" key="1">
    <source>
        <dbReference type="ARBA" id="ARBA00022801"/>
    </source>
</evidence>
<dbReference type="GO" id="GO:0030246">
    <property type="term" value="F:carbohydrate binding"/>
    <property type="evidence" value="ECO:0007669"/>
    <property type="project" value="InterPro"/>
</dbReference>
<evidence type="ECO:0000259" key="2">
    <source>
        <dbReference type="SMART" id="SM00495"/>
    </source>
</evidence>
<dbReference type="CDD" id="cd12214">
    <property type="entry name" value="ChiA1_BD"/>
    <property type="match status" value="1"/>
</dbReference>
<dbReference type="InterPro" id="IPR003610">
    <property type="entry name" value="CBM5/12"/>
</dbReference>
<evidence type="ECO:0000313" key="4">
    <source>
        <dbReference type="Proteomes" id="UP000199111"/>
    </source>
</evidence>
<reference evidence="4" key="1">
    <citation type="submission" date="2016-10" db="EMBL/GenBank/DDBJ databases">
        <authorList>
            <person name="Varghese N."/>
            <person name="Submissions S."/>
        </authorList>
    </citation>
    <scope>NUCLEOTIDE SEQUENCE [LARGE SCALE GENOMIC DNA]</scope>
    <source>
        <strain evidence="4">CGMCC 4.2126</strain>
    </source>
</reference>
<dbReference type="GO" id="GO:0005576">
    <property type="term" value="C:extracellular region"/>
    <property type="evidence" value="ECO:0007669"/>
    <property type="project" value="InterPro"/>
</dbReference>
<dbReference type="InterPro" id="IPR036573">
    <property type="entry name" value="CBM_sf_5/12"/>
</dbReference>
<dbReference type="GeneID" id="96301560"/>
<dbReference type="AlphaFoldDB" id="A0A1I3ZL97"/>
<dbReference type="GO" id="GO:0005975">
    <property type="term" value="P:carbohydrate metabolic process"/>
    <property type="evidence" value="ECO:0007669"/>
    <property type="project" value="InterPro"/>
</dbReference>
<keyword evidence="4" id="KW-1185">Reference proteome</keyword>
<organism evidence="3 4">
    <name type="scientific">Streptosporangium canum</name>
    <dbReference type="NCBI Taxonomy" id="324952"/>
    <lineage>
        <taxon>Bacteria</taxon>
        <taxon>Bacillati</taxon>
        <taxon>Actinomycetota</taxon>
        <taxon>Actinomycetes</taxon>
        <taxon>Streptosporangiales</taxon>
        <taxon>Streptosporangiaceae</taxon>
        <taxon>Streptosporangium</taxon>
    </lineage>
</organism>
<dbReference type="EMBL" id="FOQY01000025">
    <property type="protein sequence ID" value="SFK44807.1"/>
    <property type="molecule type" value="Genomic_DNA"/>
</dbReference>
<dbReference type="Gene3D" id="2.10.10.20">
    <property type="entry name" value="Carbohydrate-binding module superfamily 5/12"/>
    <property type="match status" value="1"/>
</dbReference>
<name>A0A1I3ZL97_9ACTN</name>
<accession>A0A1I3ZL97</accession>
<proteinExistence type="predicted"/>
<dbReference type="SMART" id="SM00495">
    <property type="entry name" value="ChtBD3"/>
    <property type="match status" value="1"/>
</dbReference>
<keyword evidence="1" id="KW-0378">Hydrolase</keyword>
<dbReference type="NCBIfam" id="NF040570">
    <property type="entry name" value="guided_TnpB"/>
    <property type="match status" value="1"/>
</dbReference>
<dbReference type="Pfam" id="PF01385">
    <property type="entry name" value="OrfB_IS605"/>
    <property type="match status" value="1"/>
</dbReference>
<evidence type="ECO:0000313" key="3">
    <source>
        <dbReference type="EMBL" id="SFK44807.1"/>
    </source>
</evidence>
<dbReference type="Proteomes" id="UP000199111">
    <property type="component" value="Unassembled WGS sequence"/>
</dbReference>
<dbReference type="RefSeq" id="WP_093890187.1">
    <property type="nucleotide sequence ID" value="NZ_FOQY01000025.1"/>
</dbReference>
<gene>
    <name evidence="3" type="ORF">SAMN05216275_12578</name>
</gene>
<feature type="domain" description="Chitin-binding type-3" evidence="2">
    <location>
        <begin position="286"/>
        <end position="332"/>
    </location>
</feature>
<dbReference type="SUPFAM" id="SSF51055">
    <property type="entry name" value="Carbohydrate binding domain"/>
    <property type="match status" value="1"/>
</dbReference>